<dbReference type="Proteomes" id="UP000247811">
    <property type="component" value="Unassembled WGS sequence"/>
</dbReference>
<dbReference type="RefSeq" id="WP_110399182.1">
    <property type="nucleotide sequence ID" value="NZ_QJJS01000002.1"/>
</dbReference>
<evidence type="ECO:0000313" key="3">
    <source>
        <dbReference type="Proteomes" id="UP000247811"/>
    </source>
</evidence>
<dbReference type="PANTHER" id="PTHR47017">
    <property type="entry name" value="ACYL-COA"/>
    <property type="match status" value="1"/>
</dbReference>
<comment type="caution">
    <text evidence="2">The sequence shown here is derived from an EMBL/GenBank/DDBJ whole genome shotgun (WGS) entry which is preliminary data.</text>
</comment>
<reference evidence="2 3" key="1">
    <citation type="submission" date="2018-05" db="EMBL/GenBank/DDBJ databases">
        <title>Genomic Encyclopedia of Type Strains, Phase IV (KMG-IV): sequencing the most valuable type-strain genomes for metagenomic binning, comparative biology and taxonomic classification.</title>
        <authorList>
            <person name="Goeker M."/>
        </authorList>
    </citation>
    <scope>NUCLEOTIDE SEQUENCE [LARGE SCALE GENOMIC DNA]</scope>
    <source>
        <strain evidence="2 3">DSM 566</strain>
    </source>
</reference>
<feature type="region of interest" description="Disordered" evidence="1">
    <location>
        <begin position="1"/>
        <end position="24"/>
    </location>
</feature>
<evidence type="ECO:0000313" key="2">
    <source>
        <dbReference type="EMBL" id="PXW98533.1"/>
    </source>
</evidence>
<dbReference type="SUPFAM" id="SSF55729">
    <property type="entry name" value="Acyl-CoA N-acyltransferases (Nat)"/>
    <property type="match status" value="1"/>
</dbReference>
<sequence length="416" mass="46896">MGSNDGLKSESLDTNGAAAGLPPRVPAAPWRLELHEDPTTLEATAWNALLQASPQPTPFLRHEFLAALHRSASAVPATGWTPLFFTLRSGTTPDAPLEAAAALYLKRHSYGEYVFDWAWADAWQQAGQRYYPKLLGAVPFTPVPGSRLLARSDAARAALLQAIERFADEQGLSSAHLLFVDEADRAAARAQGWLQREGVQFHWHNRHHDGQGEPYADFADFLASLNRDKRKKIQQERRYVREAGVSFEALRGTGIREADWDHFHACYVQTYREHRSSPYLSRAFFAEVAQTLPEHWLLFVARRGGERVASSLVALDPEQRVAYGRYWGCTQDIPHLHFSACYHEPLDWCVRERFRRFEGGAQGEHKMARGLLPVRTFSAHWLRHPGFADAVARFLAQESAGIEAYVGELAERNPFK</sequence>
<evidence type="ECO:0008006" key="4">
    <source>
        <dbReference type="Google" id="ProtNLM"/>
    </source>
</evidence>
<dbReference type="AlphaFoldDB" id="A0A318H405"/>
<dbReference type="InterPro" id="IPR016181">
    <property type="entry name" value="Acyl_CoA_acyltransferase"/>
</dbReference>
<accession>A0A318H405</accession>
<gene>
    <name evidence="2" type="ORF">C7444_1029</name>
</gene>
<dbReference type="Gene3D" id="3.40.630.30">
    <property type="match status" value="1"/>
</dbReference>
<name>A0A318H405_9BURK</name>
<evidence type="ECO:0000256" key="1">
    <source>
        <dbReference type="SAM" id="MobiDB-lite"/>
    </source>
</evidence>
<dbReference type="OrthoDB" id="9776898at2"/>
<dbReference type="EMBL" id="QJJS01000002">
    <property type="protein sequence ID" value="PXW98533.1"/>
    <property type="molecule type" value="Genomic_DNA"/>
</dbReference>
<dbReference type="Pfam" id="PF04339">
    <property type="entry name" value="FemAB_like"/>
    <property type="match status" value="1"/>
</dbReference>
<keyword evidence="3" id="KW-1185">Reference proteome</keyword>
<proteinExistence type="predicted"/>
<dbReference type="InterPro" id="IPR007434">
    <property type="entry name" value="FemAB-like"/>
</dbReference>
<organism evidence="2 3">
    <name type="scientific">Sphaerotilus hippei</name>
    <dbReference type="NCBI Taxonomy" id="744406"/>
    <lineage>
        <taxon>Bacteria</taxon>
        <taxon>Pseudomonadati</taxon>
        <taxon>Pseudomonadota</taxon>
        <taxon>Betaproteobacteria</taxon>
        <taxon>Burkholderiales</taxon>
        <taxon>Sphaerotilaceae</taxon>
        <taxon>Sphaerotilus</taxon>
    </lineage>
</organism>
<dbReference type="PANTHER" id="PTHR47017:SF1">
    <property type="entry name" value="ACYL-COA"/>
    <property type="match status" value="1"/>
</dbReference>
<protein>
    <recommendedName>
        <fullName evidence="4">N-acetyltransferase</fullName>
    </recommendedName>
</protein>